<keyword evidence="1" id="KW-0812">Transmembrane</keyword>
<feature type="transmembrane region" description="Helical" evidence="1">
    <location>
        <begin position="47"/>
        <end position="68"/>
    </location>
</feature>
<dbReference type="AlphaFoldDB" id="A0A077EE64"/>
<dbReference type="eggNOG" id="ENOG5033HV7">
    <property type="taxonomic scope" value="Bacteria"/>
</dbReference>
<accession>A0A077EE64</accession>
<protein>
    <submittedName>
        <fullName evidence="2">Uncharacterized protein</fullName>
    </submittedName>
</protein>
<dbReference type="RefSeq" id="WP_024564321.1">
    <property type="nucleotide sequence ID" value="NZ_CP007547.1"/>
</dbReference>
<evidence type="ECO:0000313" key="2">
    <source>
        <dbReference type="EMBL" id="AIL45856.1"/>
    </source>
</evidence>
<reference evidence="2" key="2">
    <citation type="journal article" date="2015" name="Genome Biol. Evol.">
        <title>Complete Genome Sequence and Transcriptomic Analysis of the Novel Pathogen Elizabethkingia anophelis in Response to Oxidative Stress.</title>
        <authorList>
            <person name="Li Y."/>
            <person name="Liu Y."/>
            <person name="Chew S.C."/>
            <person name="Tay M."/>
            <person name="Salido M.M."/>
            <person name="Teo J."/>
            <person name="Lauro F.M."/>
            <person name="Givskov M."/>
            <person name="Yang L."/>
        </authorList>
    </citation>
    <scope>NUCLEOTIDE SEQUENCE</scope>
    <source>
        <strain evidence="2">NUHP1</strain>
    </source>
</reference>
<sequence>MLSSADLHLERALIIAALGLFFGAGFSYTLIVFIINSVRRKNKKTLYYVLSFLISGIIVVVLAALYFYNILIEHPEPRSGY</sequence>
<reference evidence="2" key="1">
    <citation type="journal article" date="2013" name="Lancet">
        <title>First case of E anophelis outbreak in an intensive-care unit.</title>
        <authorList>
            <person name="Teo J."/>
            <person name="Tan S.Y."/>
            <person name="Tay M."/>
            <person name="Ding Y."/>
            <person name="Kjelleberg S."/>
            <person name="Givskov M."/>
            <person name="Lin R.T."/>
            <person name="Yang L."/>
        </authorList>
    </citation>
    <scope>NUCLEOTIDE SEQUENCE [LARGE SCALE GENOMIC DNA]</scope>
    <source>
        <strain evidence="2">NUHP1</strain>
    </source>
</reference>
<proteinExistence type="predicted"/>
<gene>
    <name evidence="2" type="ORF">BD94_2081</name>
</gene>
<organism evidence="2 3">
    <name type="scientific">Elizabethkingia anophelis NUHP1</name>
    <dbReference type="NCBI Taxonomy" id="1338011"/>
    <lineage>
        <taxon>Bacteria</taxon>
        <taxon>Pseudomonadati</taxon>
        <taxon>Bacteroidota</taxon>
        <taxon>Flavobacteriia</taxon>
        <taxon>Flavobacteriales</taxon>
        <taxon>Weeksellaceae</taxon>
        <taxon>Elizabethkingia</taxon>
    </lineage>
</organism>
<dbReference type="KEGG" id="eao:BD94_2081"/>
<dbReference type="EMBL" id="CP007547">
    <property type="protein sequence ID" value="AIL45856.1"/>
    <property type="molecule type" value="Genomic_DNA"/>
</dbReference>
<dbReference type="HOGENOM" id="CLU_2632483_0_0_10"/>
<evidence type="ECO:0000313" key="3">
    <source>
        <dbReference type="Proteomes" id="UP000028933"/>
    </source>
</evidence>
<feature type="transmembrane region" description="Helical" evidence="1">
    <location>
        <begin position="12"/>
        <end position="35"/>
    </location>
</feature>
<keyword evidence="1" id="KW-0472">Membrane</keyword>
<name>A0A077EE64_9FLAO</name>
<keyword evidence="1" id="KW-1133">Transmembrane helix</keyword>
<evidence type="ECO:0000256" key="1">
    <source>
        <dbReference type="SAM" id="Phobius"/>
    </source>
</evidence>
<dbReference type="Proteomes" id="UP000028933">
    <property type="component" value="Chromosome"/>
</dbReference>